<dbReference type="AlphaFoldDB" id="A0A4S3KHR4"/>
<dbReference type="Proteomes" id="UP000306317">
    <property type="component" value="Unassembled WGS sequence"/>
</dbReference>
<proteinExistence type="predicted"/>
<evidence type="ECO:0000256" key="1">
    <source>
        <dbReference type="SAM" id="MobiDB-lite"/>
    </source>
</evidence>
<gene>
    <name evidence="3" type="ORF">B1991_09430</name>
</gene>
<sequence>MKFWLGVTDNRWYEFVSTRGLDEVNFWQPSARPPFTTLPAGTPFLFKLKRPYNHVVGGGFFSNYTTLPLSQAWDFFGEENGSATYADFESLISSNARAAATANRQIGCTVVSDVFYFPRKDWIPVDGLFPNPIMVGKQYDSAEENGAALWAQIEPALRAVAHSAGVHEESPRYGEAFLQRGRLGQGAFRTLVLDAYDRRCALTGESTLPVLEAAHIRPYADHGQHRTSNGLLLRSDFHKLFDLGLVTVRPDYRISVSSRIRDLYFNGKAYYRLDGQELERLPKQPGDQPDREALRWHNENRFMP</sequence>
<organism evidence="3 4">
    <name type="scientific">Rhodanobacter lindaniclasticus</name>
    <dbReference type="NCBI Taxonomy" id="75310"/>
    <lineage>
        <taxon>Bacteria</taxon>
        <taxon>Pseudomonadati</taxon>
        <taxon>Pseudomonadota</taxon>
        <taxon>Gammaproteobacteria</taxon>
        <taxon>Lysobacterales</taxon>
        <taxon>Rhodanobacteraceae</taxon>
        <taxon>Rhodanobacter</taxon>
    </lineage>
</organism>
<protein>
    <recommendedName>
        <fullName evidence="2">HNH nuclease domain-containing protein</fullName>
    </recommendedName>
</protein>
<feature type="domain" description="HNH nuclease" evidence="2">
    <location>
        <begin position="200"/>
        <end position="248"/>
    </location>
</feature>
<feature type="region of interest" description="Disordered" evidence="1">
    <location>
        <begin position="279"/>
        <end position="304"/>
    </location>
</feature>
<name>A0A4S3KHR4_9GAMM</name>
<dbReference type="InterPro" id="IPR003615">
    <property type="entry name" value="HNH_nuc"/>
</dbReference>
<dbReference type="Pfam" id="PF13391">
    <property type="entry name" value="HNH_2"/>
    <property type="match status" value="1"/>
</dbReference>
<dbReference type="RefSeq" id="WP_168709609.1">
    <property type="nucleotide sequence ID" value="NZ_MWIO01000026.1"/>
</dbReference>
<reference evidence="3 4" key="1">
    <citation type="submission" date="2017-02" db="EMBL/GenBank/DDBJ databases">
        <title>Whole genome sequencing of Rhodanobacter lindaniclasticus DSM 17932.</title>
        <authorList>
            <person name="Kumar S."/>
            <person name="Patil P."/>
            <person name="Patil P.B."/>
        </authorList>
    </citation>
    <scope>NUCLEOTIDE SEQUENCE [LARGE SCALE GENOMIC DNA]</scope>
    <source>
        <strain evidence="3 4">DSM 17932</strain>
    </source>
</reference>
<evidence type="ECO:0000313" key="4">
    <source>
        <dbReference type="Proteomes" id="UP000306317"/>
    </source>
</evidence>
<evidence type="ECO:0000259" key="2">
    <source>
        <dbReference type="Pfam" id="PF13391"/>
    </source>
</evidence>
<evidence type="ECO:0000313" key="3">
    <source>
        <dbReference type="EMBL" id="THD07484.1"/>
    </source>
</evidence>
<dbReference type="EMBL" id="MWIO01000026">
    <property type="protein sequence ID" value="THD07484.1"/>
    <property type="molecule type" value="Genomic_DNA"/>
</dbReference>
<keyword evidence="4" id="KW-1185">Reference proteome</keyword>
<comment type="caution">
    <text evidence="3">The sequence shown here is derived from an EMBL/GenBank/DDBJ whole genome shotgun (WGS) entry which is preliminary data.</text>
</comment>
<accession>A0A4S3KHR4</accession>